<evidence type="ECO:0000259" key="7">
    <source>
        <dbReference type="SMART" id="SM01349"/>
    </source>
</evidence>
<dbReference type="GO" id="GO:0005815">
    <property type="term" value="C:microtubule organizing center"/>
    <property type="evidence" value="ECO:0007669"/>
    <property type="project" value="TreeGrafter"/>
</dbReference>
<organism evidence="9">
    <name type="scientific">Schizophyllum commune (strain H4-8 / FGSC 9210)</name>
    <name type="common">Split gill fungus</name>
    <dbReference type="NCBI Taxonomy" id="578458"/>
    <lineage>
        <taxon>Eukaryota</taxon>
        <taxon>Fungi</taxon>
        <taxon>Dikarya</taxon>
        <taxon>Basidiomycota</taxon>
        <taxon>Agaricomycotina</taxon>
        <taxon>Agaricomycetes</taxon>
        <taxon>Agaricomycetidae</taxon>
        <taxon>Agaricales</taxon>
        <taxon>Schizophyllaceae</taxon>
        <taxon>Schizophyllum</taxon>
    </lineage>
</organism>
<evidence type="ECO:0000256" key="2">
    <source>
        <dbReference type="ARBA" id="ARBA00009549"/>
    </source>
</evidence>
<dbReference type="eggNOG" id="ENOG502QT5T">
    <property type="taxonomic scope" value="Eukaryota"/>
</dbReference>
<feature type="region of interest" description="Disordered" evidence="6">
    <location>
        <begin position="281"/>
        <end position="354"/>
    </location>
</feature>
<accession>D8PKG5</accession>
<evidence type="ECO:0000256" key="6">
    <source>
        <dbReference type="SAM" id="MobiDB-lite"/>
    </source>
</evidence>
<dbReference type="GO" id="GO:0090307">
    <property type="term" value="P:mitotic spindle assembly"/>
    <property type="evidence" value="ECO:0007669"/>
    <property type="project" value="TreeGrafter"/>
</dbReference>
<dbReference type="GO" id="GO:0008017">
    <property type="term" value="F:microtubule binding"/>
    <property type="evidence" value="ECO:0007669"/>
    <property type="project" value="TreeGrafter"/>
</dbReference>
<feature type="compositionally biased region" description="Polar residues" evidence="6">
    <location>
        <begin position="929"/>
        <end position="940"/>
    </location>
</feature>
<dbReference type="SMART" id="SM01349">
    <property type="entry name" value="TOG"/>
    <property type="match status" value="2"/>
</dbReference>
<keyword evidence="5" id="KW-0498">Mitosis</keyword>
<feature type="domain" description="TOG" evidence="7">
    <location>
        <begin position="1"/>
        <end position="266"/>
    </location>
</feature>
<keyword evidence="3" id="KW-0132">Cell division</keyword>
<dbReference type="Gene3D" id="1.25.10.10">
    <property type="entry name" value="Leucine-rich Repeat Variant"/>
    <property type="match status" value="2"/>
</dbReference>
<dbReference type="InParanoid" id="D8PKG5"/>
<proteinExistence type="inferred from homology"/>
<feature type="compositionally biased region" description="Low complexity" evidence="6">
    <location>
        <begin position="697"/>
        <end position="712"/>
    </location>
</feature>
<keyword evidence="9" id="KW-1185">Reference proteome</keyword>
<dbReference type="OMA" id="VHIRRTH"/>
<feature type="compositionally biased region" description="Polar residues" evidence="6">
    <location>
        <begin position="720"/>
        <end position="734"/>
    </location>
</feature>
<dbReference type="EMBL" id="GL377302">
    <property type="protein sequence ID" value="EFJ03301.1"/>
    <property type="molecule type" value="Genomic_DNA"/>
</dbReference>
<dbReference type="InterPro" id="IPR011989">
    <property type="entry name" value="ARM-like"/>
</dbReference>
<sequence length="1301" mass="140721">MEQEGSQLEKLLTQCKSNDVDVKVDALNKLQALFEAGTEIDDPDGLINVLKTCLRTSNLHLLSAAVAAIPPALPILFSRNVTYAHTPPGRPRSAMSSNSSVASGVLDMTLLRHTLNAFLPPGGLIERLGDKERVQQKAREALVLLGGYAFRAGGTSTLSTRRDGRGVETPLMIFERFLREAGLTSKVWKVREQSILTLVHIRRSHHQFPLRPFLPILVGALEDTDAHVRDCARVSVVELFTGPAVTDAARADLKKELAKKGVRKTIADSVLAQVLSGASAPQVQIPDSSDGGEASKPKEYIPPSIALQSRKPSSTNSTGPLPRTASSSTIPRPPSRAAVASPPLQAPPSNENAEVRPVYIASSRDLENEFAQAAPAFEGKESEHNWAAREGTIVRVRGMLKGEVHLKYPDTFFACLKDDFIKLSLKTLASLRTTVAVHTCQLYSELAVALGSALDPFAEVLLTNLLGMSGFTKKITAQESQATVTTIITHTTPPPRAIIPLLWHTMQEKSVQSRTYAVAHIKHYVEVHGQRARAAIESHGFVDILEKAVKKSVSDANPSCREKARIAFWSFESVWPDRGAVILDALDNQARKAVEKACPDPSRLATLSVAAPTQPKKSSVAAAIAASRAKARAIANAPPTLRHQATSGSHTTPARRAGSPSTSPKLSQSVNRPASPLSPPSARSRIVSNGVPRPPLATSTSQTRTTSSGRASPTSPPMNRRTSSPLASPTQPSSGFRRAVNTALPASPPPARRDMSLSPPRRMPNGTARGAAVPLPRPSINELFASDDQSLLLASGIPVPDDSDSEGSINLMTFSSPIPMEKRAKPRGPKSTSQEHSLSPESSTSMLSTPIRNTLSSDSIADMVNKPAVVEDVLSANAEQAMSAAERLLELNDSEDGMDVFPIPSSLLVGKVNGNGAATPKPMKVPKQQKLSPAPLSSQPPRAPVTPMNRNTMILRQASLFKDSPVNGARSASLMDVLQDRRQETGWWLKRKALMSQGTPLKSSDSEVASELNAYIAQLEGDDWDVRTLQKLALICKERPAAPSASPPLSPRLDEPTNPFAPPESDNSELWKQGRAFDRLFESLLKALNPERAEEELEYGLILLWEILENQWSLLEGREGDAFSALFQARYSNKVNVLEATNSLRDALCARMGPVYGITTLHASLKVFHAEKPSPTADETIKAQSYAFGLMALGKLILRVPAEIVEEELPRLKSTLIEGLNDKSSLVVRESAAAVIIAAQMVMRDETHLFALLDGLADEKKNLLTYLFDKHGARGTTAGMDKLEKEMRRLDTRTSTPPRRT</sequence>
<feature type="compositionally biased region" description="Low complexity" evidence="6">
    <location>
        <begin position="831"/>
        <end position="850"/>
    </location>
</feature>
<dbReference type="Pfam" id="PF12348">
    <property type="entry name" value="CLASP_N"/>
    <property type="match status" value="1"/>
</dbReference>
<dbReference type="GO" id="GO:0005881">
    <property type="term" value="C:cytoplasmic microtubule"/>
    <property type="evidence" value="ECO:0007669"/>
    <property type="project" value="TreeGrafter"/>
</dbReference>
<dbReference type="STRING" id="578458.D8PKG5"/>
<feature type="domain" description="TOG" evidence="7">
    <location>
        <begin position="362"/>
        <end position="599"/>
    </location>
</feature>
<name>D8PKG5_SCHCM</name>
<dbReference type="InterPro" id="IPR016024">
    <property type="entry name" value="ARM-type_fold"/>
</dbReference>
<dbReference type="PANTHER" id="PTHR21567:SF9">
    <property type="entry name" value="CLIP-ASSOCIATING PROTEIN"/>
    <property type="match status" value="1"/>
</dbReference>
<evidence type="ECO:0000256" key="4">
    <source>
        <dbReference type="ARBA" id="ARBA00022701"/>
    </source>
</evidence>
<evidence type="ECO:0000313" key="8">
    <source>
        <dbReference type="EMBL" id="EFJ03301.1"/>
    </source>
</evidence>
<evidence type="ECO:0000256" key="3">
    <source>
        <dbReference type="ARBA" id="ARBA00022618"/>
    </source>
</evidence>
<dbReference type="GO" id="GO:0005876">
    <property type="term" value="C:spindle microtubule"/>
    <property type="evidence" value="ECO:0007669"/>
    <property type="project" value="TreeGrafter"/>
</dbReference>
<dbReference type="SUPFAM" id="SSF48371">
    <property type="entry name" value="ARM repeat"/>
    <property type="match status" value="1"/>
</dbReference>
<evidence type="ECO:0000313" key="9">
    <source>
        <dbReference type="Proteomes" id="UP000007431"/>
    </source>
</evidence>
<evidence type="ECO:0000256" key="1">
    <source>
        <dbReference type="ARBA" id="ARBA00004186"/>
    </source>
</evidence>
<dbReference type="PANTHER" id="PTHR21567">
    <property type="entry name" value="CLASP"/>
    <property type="match status" value="1"/>
</dbReference>
<keyword evidence="5" id="KW-0131">Cell cycle</keyword>
<dbReference type="GO" id="GO:0051301">
    <property type="term" value="P:cell division"/>
    <property type="evidence" value="ECO:0007669"/>
    <property type="project" value="UniProtKB-KW"/>
</dbReference>
<feature type="compositionally biased region" description="Polar residues" evidence="6">
    <location>
        <begin position="659"/>
        <end position="671"/>
    </location>
</feature>
<evidence type="ECO:0000256" key="5">
    <source>
        <dbReference type="ARBA" id="ARBA00022776"/>
    </source>
</evidence>
<protein>
    <recommendedName>
        <fullName evidence="7">TOG domain-containing protein</fullName>
    </recommendedName>
</protein>
<feature type="region of interest" description="Disordered" evidence="6">
    <location>
        <begin position="635"/>
        <end position="774"/>
    </location>
</feature>
<comment type="subcellular location">
    <subcellularLocation>
        <location evidence="1">Cytoplasm</location>
        <location evidence="1">Cytoskeleton</location>
        <location evidence="1">Spindle</location>
    </subcellularLocation>
</comment>
<feature type="compositionally biased region" description="Polar residues" evidence="6">
    <location>
        <begin position="643"/>
        <end position="652"/>
    </location>
</feature>
<feature type="compositionally biased region" description="Polar residues" evidence="6">
    <location>
        <begin position="306"/>
        <end position="330"/>
    </location>
</feature>
<feature type="region of interest" description="Disordered" evidence="6">
    <location>
        <begin position="1040"/>
        <end position="1067"/>
    </location>
</feature>
<comment type="similarity">
    <text evidence="2">Belongs to the CLASP family.</text>
</comment>
<gene>
    <name evidence="8" type="ORF">SCHCODRAFT_63678</name>
</gene>
<feature type="compositionally biased region" description="Low complexity" evidence="6">
    <location>
        <begin position="672"/>
        <end position="685"/>
    </location>
</feature>
<feature type="region of interest" description="Disordered" evidence="6">
    <location>
        <begin position="917"/>
        <end position="944"/>
    </location>
</feature>
<dbReference type="InterPro" id="IPR024395">
    <property type="entry name" value="CLASP_N_dom"/>
</dbReference>
<dbReference type="InterPro" id="IPR034085">
    <property type="entry name" value="TOG"/>
</dbReference>
<dbReference type="VEuPathDB" id="FungiDB:SCHCODRAFT_02731216"/>
<dbReference type="GO" id="GO:1990023">
    <property type="term" value="C:mitotic spindle midzone"/>
    <property type="evidence" value="ECO:0007669"/>
    <property type="project" value="TreeGrafter"/>
</dbReference>
<feature type="region of interest" description="Disordered" evidence="6">
    <location>
        <begin position="816"/>
        <end position="850"/>
    </location>
</feature>
<keyword evidence="4" id="KW-0493">Microtubule</keyword>
<dbReference type="Proteomes" id="UP000007431">
    <property type="component" value="Unassembled WGS sequence"/>
</dbReference>
<dbReference type="HOGENOM" id="CLU_003840_0_0_1"/>
<reference evidence="8 9" key="1">
    <citation type="journal article" date="2010" name="Nat. Biotechnol.">
        <title>Genome sequence of the model mushroom Schizophyllum commune.</title>
        <authorList>
            <person name="Ohm R.A."/>
            <person name="de Jong J.F."/>
            <person name="Lugones L.G."/>
            <person name="Aerts A."/>
            <person name="Kothe E."/>
            <person name="Stajich J.E."/>
            <person name="de Vries R.P."/>
            <person name="Record E."/>
            <person name="Levasseur A."/>
            <person name="Baker S.E."/>
            <person name="Bartholomew K.A."/>
            <person name="Coutinho P.M."/>
            <person name="Erdmann S."/>
            <person name="Fowler T.J."/>
            <person name="Gathman A.C."/>
            <person name="Lombard V."/>
            <person name="Henrissat B."/>
            <person name="Knabe N."/>
            <person name="Kuees U."/>
            <person name="Lilly W.W."/>
            <person name="Lindquist E."/>
            <person name="Lucas S."/>
            <person name="Magnuson J.K."/>
            <person name="Piumi F."/>
            <person name="Raudaskoski M."/>
            <person name="Salamov A."/>
            <person name="Schmutz J."/>
            <person name="Schwarze F.W.M.R."/>
            <person name="vanKuyk P.A."/>
            <person name="Horton J.S."/>
            <person name="Grigoriev I.V."/>
            <person name="Woesten H.A.B."/>
        </authorList>
    </citation>
    <scope>NUCLEOTIDE SEQUENCE [LARGE SCALE GENOMIC DNA]</scope>
    <source>
        <strain evidence="9">H4-8 / FGSC 9210</strain>
    </source>
</reference>